<evidence type="ECO:0000313" key="3">
    <source>
        <dbReference type="EMBL" id="KAI3917679.1"/>
    </source>
</evidence>
<evidence type="ECO:0000256" key="1">
    <source>
        <dbReference type="SAM" id="SignalP"/>
    </source>
</evidence>
<reference evidence="3" key="1">
    <citation type="submission" date="2022-04" db="EMBL/GenBank/DDBJ databases">
        <title>A functionally conserved STORR gene fusion in Papaver species that diverged 16.8 million years ago.</title>
        <authorList>
            <person name="Catania T."/>
        </authorList>
    </citation>
    <scope>NUCLEOTIDE SEQUENCE</scope>
    <source>
        <strain evidence="3">S-188037</strain>
    </source>
</reference>
<name>A0AAD4XJ81_9MAGN</name>
<dbReference type="PANTHER" id="PTHR31589">
    <property type="entry name" value="PROTEIN, PUTATIVE (DUF239)-RELATED-RELATED"/>
    <property type="match status" value="1"/>
</dbReference>
<dbReference type="InterPro" id="IPR053168">
    <property type="entry name" value="Glutamic_endopeptidase"/>
</dbReference>
<gene>
    <name evidence="3" type="ORF">MKW98_021441</name>
</gene>
<keyword evidence="4" id="KW-1185">Reference proteome</keyword>
<keyword evidence="1" id="KW-0732">Signal</keyword>
<proteinExistence type="predicted"/>
<dbReference type="Proteomes" id="UP001202328">
    <property type="component" value="Unassembled WGS sequence"/>
</dbReference>
<comment type="caution">
    <text evidence="3">The sequence shown here is derived from an EMBL/GenBank/DDBJ whole genome shotgun (WGS) entry which is preliminary data.</text>
</comment>
<dbReference type="InterPro" id="IPR004314">
    <property type="entry name" value="Neprosin"/>
</dbReference>
<feature type="signal peptide" evidence="1">
    <location>
        <begin position="1"/>
        <end position="21"/>
    </location>
</feature>
<feature type="chain" id="PRO_5042179318" description="Neprosin PEP catalytic domain-containing protein" evidence="1">
    <location>
        <begin position="22"/>
        <end position="441"/>
    </location>
</feature>
<dbReference type="Pfam" id="PF14365">
    <property type="entry name" value="Neprosin_AP"/>
    <property type="match status" value="1"/>
</dbReference>
<evidence type="ECO:0000313" key="4">
    <source>
        <dbReference type="Proteomes" id="UP001202328"/>
    </source>
</evidence>
<dbReference type="PROSITE" id="PS52045">
    <property type="entry name" value="NEPROSIN_PEP_CD"/>
    <property type="match status" value="1"/>
</dbReference>
<protein>
    <recommendedName>
        <fullName evidence="2">Neprosin PEP catalytic domain-containing protein</fullName>
    </recommendedName>
</protein>
<dbReference type="Gene3D" id="3.90.1320.10">
    <property type="entry name" value="Outer-capsid protein sigma 3, large lobe"/>
    <property type="match status" value="1"/>
</dbReference>
<dbReference type="PANTHER" id="PTHR31589:SF111">
    <property type="entry name" value="NEPROSIN DOMAIN-CONTAINING PROTEIN"/>
    <property type="match status" value="1"/>
</dbReference>
<feature type="domain" description="Neprosin PEP catalytic" evidence="2">
    <location>
        <begin position="182"/>
        <end position="441"/>
    </location>
</feature>
<dbReference type="Pfam" id="PF03080">
    <property type="entry name" value="Neprosin"/>
    <property type="match status" value="1"/>
</dbReference>
<dbReference type="InterPro" id="IPR025521">
    <property type="entry name" value="Neprosin_propep"/>
</dbReference>
<organism evidence="3 4">
    <name type="scientific">Papaver atlanticum</name>
    <dbReference type="NCBI Taxonomy" id="357466"/>
    <lineage>
        <taxon>Eukaryota</taxon>
        <taxon>Viridiplantae</taxon>
        <taxon>Streptophyta</taxon>
        <taxon>Embryophyta</taxon>
        <taxon>Tracheophyta</taxon>
        <taxon>Spermatophyta</taxon>
        <taxon>Magnoliopsida</taxon>
        <taxon>Ranunculales</taxon>
        <taxon>Papaveraceae</taxon>
        <taxon>Papaveroideae</taxon>
        <taxon>Papaver</taxon>
    </lineage>
</organism>
<dbReference type="EMBL" id="JAJJMB010008983">
    <property type="protein sequence ID" value="KAI3917679.1"/>
    <property type="molecule type" value="Genomic_DNA"/>
</dbReference>
<accession>A0AAD4XJ81</accession>
<sequence>MGKRVILYGFGGKFCFLLVLASMVSSFGLDEESISKENDLEIERKLEMLNKPAVKSIQSEDGDVIDCVDIYKQPSLDHPALKNHNIQMTPTITYPKTESVDTRNNASRSVSQVWQKSGSCPEGTIPIRRIQKQDLLRAGSLDRYGMKSPYVFSNPNNTVYDITPNKTHNFNYLNQTGVSDASYSPYSNRSLAVLLTLGYNYTGARGEISVWNPQVEIPEGPDREYSAAQIWVANGDYLDESIEAGWIVHPHNYGDNATRFFIYWTVDNSGTGTGCFNLLCPGFVQTNNEIVLGGKLDVSSFEGQQYHMSLFIYWDNNTQCWWLEYDGKQVGYWPSELFGALKQSAATVQWGGEVQSNFLSQRKTNHTHTSAKMGNGIEALHHYSAWIRNIKIIDNSTVEKYPEWVHEYMDEPDCYSSYNWVENVEEPVFYFGGPGRSPKCP</sequence>
<evidence type="ECO:0000259" key="2">
    <source>
        <dbReference type="PROSITE" id="PS52045"/>
    </source>
</evidence>
<dbReference type="AlphaFoldDB" id="A0AAD4XJ81"/>